<proteinExistence type="predicted"/>
<dbReference type="InterPro" id="IPR023606">
    <property type="entry name" value="CoA-Trfase_III_dom_1_sf"/>
</dbReference>
<gene>
    <name evidence="2" type="ORF">LMG21510_03769</name>
</gene>
<dbReference type="GO" id="GO:0016740">
    <property type="term" value="F:transferase activity"/>
    <property type="evidence" value="ECO:0007669"/>
    <property type="project" value="UniProtKB-KW"/>
</dbReference>
<reference evidence="2 3" key="1">
    <citation type="submission" date="2021-08" db="EMBL/GenBank/DDBJ databases">
        <authorList>
            <person name="Peeters C."/>
        </authorList>
    </citation>
    <scope>NUCLEOTIDE SEQUENCE [LARGE SCALE GENOMIC DNA]</scope>
    <source>
        <strain evidence="2 3">LMG 21510</strain>
    </source>
</reference>
<dbReference type="PANTHER" id="PTHR48207:SF4">
    <property type="entry name" value="BLL6097 PROTEIN"/>
    <property type="match status" value="1"/>
</dbReference>
<dbReference type="Proteomes" id="UP000721236">
    <property type="component" value="Unassembled WGS sequence"/>
</dbReference>
<dbReference type="EMBL" id="CAJZAH010000004">
    <property type="protein sequence ID" value="CAG9179413.1"/>
    <property type="molecule type" value="Genomic_DNA"/>
</dbReference>
<protein>
    <submittedName>
        <fullName evidence="2">Fatty acyl-CoA transferase</fullName>
        <ecNumber evidence="2">2.8.3.-</ecNumber>
    </submittedName>
</protein>
<sequence length="412" mass="44242">MLPLAGIRVVDLSTVVMGPYASQWLADLGADVIKVEPPEGDSTRHTGPATEDGMAAIFLGVNRGKRSVTLDLKQPAAQVAMDRLLGSADVLMHSMRPQKLAALGLAPDAVMARHPDLVYASLLGFAEDGPYGGKPAYDDIIQGLSGNAALMAAQTGEARYFPTIAADKTCGLIAALSICAALAGRGAREPGARGSRLDVPMFESMVSFNLVEHLYGLHFEPPRGPAGYPRVLAPLRRPYRTADGHVCMMPYTDAHWRSFFLAAQRPDLADDSRFADISARTRHIEALYELTGEIVSQRSTADWLALCESLQIPVARVNQLAELPDDPHLRATDFFSSLHDPSMGTLRFPGAPVRFDGERAAPGMPPRLGEHTAAVLAEVGLTQVEIDAVLRVRAAGNAARTTTITTTDKETR</sequence>
<evidence type="ECO:0000256" key="1">
    <source>
        <dbReference type="ARBA" id="ARBA00022679"/>
    </source>
</evidence>
<keyword evidence="3" id="KW-1185">Reference proteome</keyword>
<dbReference type="InterPro" id="IPR044855">
    <property type="entry name" value="CoA-Trfase_III_dom3_sf"/>
</dbReference>
<dbReference type="Pfam" id="PF02515">
    <property type="entry name" value="CoA_transf_3"/>
    <property type="match status" value="1"/>
</dbReference>
<dbReference type="Gene3D" id="3.40.50.10540">
    <property type="entry name" value="Crotonobetainyl-coa:carnitine coa-transferase, domain 1"/>
    <property type="match status" value="1"/>
</dbReference>
<organism evidence="2 3">
    <name type="scientific">Cupriavidus respiraculi</name>
    <dbReference type="NCBI Taxonomy" id="195930"/>
    <lineage>
        <taxon>Bacteria</taxon>
        <taxon>Pseudomonadati</taxon>
        <taxon>Pseudomonadota</taxon>
        <taxon>Betaproteobacteria</taxon>
        <taxon>Burkholderiales</taxon>
        <taxon>Burkholderiaceae</taxon>
        <taxon>Cupriavidus</taxon>
    </lineage>
</organism>
<evidence type="ECO:0000313" key="2">
    <source>
        <dbReference type="EMBL" id="CAG9179413.1"/>
    </source>
</evidence>
<name>A0ABN7Z094_9BURK</name>
<dbReference type="PANTHER" id="PTHR48207">
    <property type="entry name" value="SUCCINATE--HYDROXYMETHYLGLUTARATE COA-TRANSFERASE"/>
    <property type="match status" value="1"/>
</dbReference>
<evidence type="ECO:0000313" key="3">
    <source>
        <dbReference type="Proteomes" id="UP000721236"/>
    </source>
</evidence>
<dbReference type="EC" id="2.8.3.-" evidence="2"/>
<dbReference type="Gene3D" id="3.30.1540.10">
    <property type="entry name" value="formyl-coa transferase, domain 3"/>
    <property type="match status" value="1"/>
</dbReference>
<dbReference type="InterPro" id="IPR050483">
    <property type="entry name" value="CoA-transferase_III_domain"/>
</dbReference>
<dbReference type="InterPro" id="IPR003673">
    <property type="entry name" value="CoA-Trfase_fam_III"/>
</dbReference>
<dbReference type="SUPFAM" id="SSF89796">
    <property type="entry name" value="CoA-transferase family III (CaiB/BaiF)"/>
    <property type="match status" value="1"/>
</dbReference>
<accession>A0ABN7Z094</accession>
<comment type="caution">
    <text evidence="2">The sequence shown here is derived from an EMBL/GenBank/DDBJ whole genome shotgun (WGS) entry which is preliminary data.</text>
</comment>
<keyword evidence="1 2" id="KW-0808">Transferase</keyword>
<dbReference type="RefSeq" id="WP_224043380.1">
    <property type="nucleotide sequence ID" value="NZ_CAJZAH010000004.1"/>
</dbReference>